<proteinExistence type="predicted"/>
<evidence type="ECO:0000313" key="2">
    <source>
        <dbReference type="Proteomes" id="UP001222027"/>
    </source>
</evidence>
<keyword evidence="2" id="KW-1185">Reference proteome</keyword>
<dbReference type="AlphaFoldDB" id="A0AAV8PW46"/>
<sequence length="76" mass="8413">MQYLCHCNNSVIYVANLPRTCFECSMSGDGLSCSSMSGDGLAIGLRLGHALTETQQHKQQAFIKQQQRRIEHLVAS</sequence>
<organism evidence="1 2">
    <name type="scientific">Ensete ventricosum</name>
    <name type="common">Abyssinian banana</name>
    <name type="synonym">Musa ensete</name>
    <dbReference type="NCBI Taxonomy" id="4639"/>
    <lineage>
        <taxon>Eukaryota</taxon>
        <taxon>Viridiplantae</taxon>
        <taxon>Streptophyta</taxon>
        <taxon>Embryophyta</taxon>
        <taxon>Tracheophyta</taxon>
        <taxon>Spermatophyta</taxon>
        <taxon>Magnoliopsida</taxon>
        <taxon>Liliopsida</taxon>
        <taxon>Zingiberales</taxon>
        <taxon>Musaceae</taxon>
        <taxon>Ensete</taxon>
    </lineage>
</organism>
<accession>A0AAV8PW46</accession>
<comment type="caution">
    <text evidence="1">The sequence shown here is derived from an EMBL/GenBank/DDBJ whole genome shotgun (WGS) entry which is preliminary data.</text>
</comment>
<dbReference type="Proteomes" id="UP001222027">
    <property type="component" value="Unassembled WGS sequence"/>
</dbReference>
<name>A0AAV8PW46_ENSVE</name>
<dbReference type="EMBL" id="JAQQAF010000009">
    <property type="protein sequence ID" value="KAJ8459045.1"/>
    <property type="molecule type" value="Genomic_DNA"/>
</dbReference>
<gene>
    <name evidence="1" type="ORF">OPV22_031971</name>
</gene>
<evidence type="ECO:0000313" key="1">
    <source>
        <dbReference type="EMBL" id="KAJ8459045.1"/>
    </source>
</evidence>
<protein>
    <submittedName>
        <fullName evidence="1">Uncharacterized protein</fullName>
    </submittedName>
</protein>
<reference evidence="1 2" key="1">
    <citation type="submission" date="2022-12" db="EMBL/GenBank/DDBJ databases">
        <title>Chromosome-scale assembly of the Ensete ventricosum genome.</title>
        <authorList>
            <person name="Dussert Y."/>
            <person name="Stocks J."/>
            <person name="Wendawek A."/>
            <person name="Woldeyes F."/>
            <person name="Nichols R.A."/>
            <person name="Borrell J.S."/>
        </authorList>
    </citation>
    <scope>NUCLEOTIDE SEQUENCE [LARGE SCALE GENOMIC DNA]</scope>
    <source>
        <strain evidence="2">cv. Maze</strain>
        <tissue evidence="1">Seeds</tissue>
    </source>
</reference>